<dbReference type="EMBL" id="JAPDNT010000005">
    <property type="protein sequence ID" value="MCW3474819.1"/>
    <property type="molecule type" value="Genomic_DNA"/>
</dbReference>
<dbReference type="InterPro" id="IPR012338">
    <property type="entry name" value="Beta-lactam/transpept-like"/>
</dbReference>
<dbReference type="PANTHER" id="PTHR30627">
    <property type="entry name" value="PEPTIDOGLYCAN D,D-TRANSPEPTIDASE"/>
    <property type="match status" value="1"/>
</dbReference>
<evidence type="ECO:0000256" key="2">
    <source>
        <dbReference type="ARBA" id="ARBA00004236"/>
    </source>
</evidence>
<evidence type="ECO:0000256" key="13">
    <source>
        <dbReference type="ARBA" id="ARBA00023316"/>
    </source>
</evidence>
<evidence type="ECO:0000256" key="12">
    <source>
        <dbReference type="ARBA" id="ARBA00023136"/>
    </source>
</evidence>
<keyword evidence="8 16" id="KW-0378">Hydrolase</keyword>
<dbReference type="Proteomes" id="UP001165679">
    <property type="component" value="Unassembled WGS sequence"/>
</dbReference>
<dbReference type="AlphaFoldDB" id="A0AA41YK87"/>
<keyword evidence="3" id="KW-1003">Cell membrane</keyword>
<evidence type="ECO:0000313" key="16">
    <source>
        <dbReference type="EMBL" id="MCW3474819.1"/>
    </source>
</evidence>
<protein>
    <submittedName>
        <fullName evidence="16">Penicillin-binding protein 2</fullName>
        <ecNumber evidence="16">3.4.16.4</ecNumber>
    </submittedName>
</protein>
<comment type="subcellular location">
    <subcellularLocation>
        <location evidence="2">Cell membrane</location>
    </subcellularLocation>
    <subcellularLocation>
        <location evidence="1">Membrane</location>
        <topology evidence="1">Single-pass membrane protein</topology>
    </subcellularLocation>
</comment>
<organism evidence="16 17">
    <name type="scientific">Limobrevibacterium gyesilva</name>
    <dbReference type="NCBI Taxonomy" id="2991712"/>
    <lineage>
        <taxon>Bacteria</taxon>
        <taxon>Pseudomonadati</taxon>
        <taxon>Pseudomonadota</taxon>
        <taxon>Alphaproteobacteria</taxon>
        <taxon>Acetobacterales</taxon>
        <taxon>Acetobacteraceae</taxon>
        <taxon>Limobrevibacterium</taxon>
    </lineage>
</organism>
<dbReference type="GO" id="GO:0071972">
    <property type="term" value="F:peptidoglycan L,D-transpeptidase activity"/>
    <property type="evidence" value="ECO:0007669"/>
    <property type="project" value="TreeGrafter"/>
</dbReference>
<dbReference type="InterPro" id="IPR036138">
    <property type="entry name" value="PBP_dimer_sf"/>
</dbReference>
<dbReference type="EC" id="3.4.16.4" evidence="16"/>
<keyword evidence="9" id="KW-0133">Cell shape</keyword>
<dbReference type="InterPro" id="IPR050515">
    <property type="entry name" value="Beta-lactam/transpept"/>
</dbReference>
<evidence type="ECO:0000256" key="4">
    <source>
        <dbReference type="ARBA" id="ARBA00022519"/>
    </source>
</evidence>
<dbReference type="GO" id="GO:0008658">
    <property type="term" value="F:penicillin binding"/>
    <property type="evidence" value="ECO:0007669"/>
    <property type="project" value="InterPro"/>
</dbReference>
<evidence type="ECO:0000256" key="7">
    <source>
        <dbReference type="ARBA" id="ARBA00022692"/>
    </source>
</evidence>
<keyword evidence="13" id="KW-0961">Cell wall biogenesis/degradation</keyword>
<evidence type="ECO:0000256" key="10">
    <source>
        <dbReference type="ARBA" id="ARBA00022984"/>
    </source>
</evidence>
<dbReference type="InterPro" id="IPR017790">
    <property type="entry name" value="Penicillin-binding_protein_2"/>
</dbReference>
<proteinExistence type="predicted"/>
<evidence type="ECO:0000259" key="15">
    <source>
        <dbReference type="Pfam" id="PF03717"/>
    </source>
</evidence>
<evidence type="ECO:0000256" key="9">
    <source>
        <dbReference type="ARBA" id="ARBA00022960"/>
    </source>
</evidence>
<keyword evidence="6" id="KW-0645">Protease</keyword>
<dbReference type="GO" id="GO:0009002">
    <property type="term" value="F:serine-type D-Ala-D-Ala carboxypeptidase activity"/>
    <property type="evidence" value="ECO:0007669"/>
    <property type="project" value="UniProtKB-EC"/>
</dbReference>
<dbReference type="GO" id="GO:0009252">
    <property type="term" value="P:peptidoglycan biosynthetic process"/>
    <property type="evidence" value="ECO:0007669"/>
    <property type="project" value="UniProtKB-KW"/>
</dbReference>
<dbReference type="GO" id="GO:0008360">
    <property type="term" value="P:regulation of cell shape"/>
    <property type="evidence" value="ECO:0007669"/>
    <property type="project" value="UniProtKB-KW"/>
</dbReference>
<keyword evidence="7" id="KW-0812">Transmembrane</keyword>
<keyword evidence="10" id="KW-0573">Peptidoglycan synthesis</keyword>
<evidence type="ECO:0000256" key="5">
    <source>
        <dbReference type="ARBA" id="ARBA00022645"/>
    </source>
</evidence>
<evidence type="ECO:0000256" key="11">
    <source>
        <dbReference type="ARBA" id="ARBA00022989"/>
    </source>
</evidence>
<dbReference type="GO" id="GO:0005886">
    <property type="term" value="C:plasma membrane"/>
    <property type="evidence" value="ECO:0007669"/>
    <property type="project" value="UniProtKB-SubCell"/>
</dbReference>
<dbReference type="SUPFAM" id="SSF56601">
    <property type="entry name" value="beta-lactamase/transpeptidase-like"/>
    <property type="match status" value="1"/>
</dbReference>
<keyword evidence="17" id="KW-1185">Reference proteome</keyword>
<keyword evidence="12" id="KW-0472">Membrane</keyword>
<keyword evidence="4" id="KW-0997">Cell inner membrane</keyword>
<evidence type="ECO:0000256" key="3">
    <source>
        <dbReference type="ARBA" id="ARBA00022475"/>
    </source>
</evidence>
<evidence type="ECO:0000313" key="17">
    <source>
        <dbReference type="Proteomes" id="UP001165679"/>
    </source>
</evidence>
<feature type="domain" description="Penicillin-binding protein dimerisation" evidence="15">
    <location>
        <begin position="58"/>
        <end position="228"/>
    </location>
</feature>
<dbReference type="Gene3D" id="3.30.1390.30">
    <property type="entry name" value="Penicillin-binding protein 2a, domain 3"/>
    <property type="match status" value="1"/>
</dbReference>
<feature type="domain" description="Penicillin-binding protein transpeptidase" evidence="14">
    <location>
        <begin position="261"/>
        <end position="596"/>
    </location>
</feature>
<evidence type="ECO:0000256" key="6">
    <source>
        <dbReference type="ARBA" id="ARBA00022670"/>
    </source>
</evidence>
<dbReference type="Pfam" id="PF03717">
    <property type="entry name" value="PBP_dimer"/>
    <property type="match status" value="1"/>
</dbReference>
<sequence length="619" mass="67565">MRREAKRTGVFTRRALLVAGGQVAALGFLGAKLYQVQVIEGDRYATLAETNRISARLIAPPRGRLLDRFGTVVAGNKLNWRALLIAEQTEDVGTTLYNFSRIVPLAEHERARIERDLRRHRRFIPVTVREFLSWEDMARIEVNAPDLPGILVDVGTTRQYPLGPTLAHVVGYVAPPNENDVADDPMLALPGIRVGRAGMERTHDTNLRGRAGAVQLEVNAVGRVIRELDRQEGTPGQDVALTIDAELQKSVLQRLGEESASAVVMDARNGEVLAMATNPSFDPSLFNSGISQAQWVQWTNNRRAPLINKAAAGLYAPGSTYKMVVALAGLEAKAITASDRVNCPGYLDYGDRRYHCWSKGGHGMLDLHGALKHSCDVFFYEVARRTGIDRIAAMSNRFGLGTKLGIDLPGARQGFVPTRAWRTAQGKAWNIGDTIVCGIGQGYLQLTPLSLATMAARLATGRAVEPHLTRSIGGVVQSGARSEDWPSLGVPERALHAVREGMWAVVNEPQGTAPLARLPIQGVQMAGKTGSVQIRNVSREQRERGYKSENLPWELRPHALFVAFAPYDAPRYALALVVEHGNAGAQAAAPIARDIMTDVLTRDPAGRNEPPGQRLADRR</sequence>
<comment type="caution">
    <text evidence="16">The sequence shown here is derived from an EMBL/GenBank/DDBJ whole genome shotgun (WGS) entry which is preliminary data.</text>
</comment>
<dbReference type="Gene3D" id="3.40.710.10">
    <property type="entry name" value="DD-peptidase/beta-lactamase superfamily"/>
    <property type="match status" value="1"/>
</dbReference>
<dbReference type="InterPro" id="IPR005311">
    <property type="entry name" value="PBP_dimer"/>
</dbReference>
<dbReference type="PANTHER" id="PTHR30627:SF2">
    <property type="entry name" value="PEPTIDOGLYCAN D,D-TRANSPEPTIDASE MRDA"/>
    <property type="match status" value="1"/>
</dbReference>
<keyword evidence="5 16" id="KW-0121">Carboxypeptidase</keyword>
<dbReference type="GO" id="GO:0071555">
    <property type="term" value="P:cell wall organization"/>
    <property type="evidence" value="ECO:0007669"/>
    <property type="project" value="UniProtKB-KW"/>
</dbReference>
<reference evidence="16" key="2">
    <citation type="submission" date="2022-10" db="EMBL/GenBank/DDBJ databases">
        <authorList>
            <person name="Trinh H.N."/>
        </authorList>
    </citation>
    <scope>NUCLEOTIDE SEQUENCE</scope>
    <source>
        <strain evidence="16">RN2-1</strain>
    </source>
</reference>
<dbReference type="RefSeq" id="WP_264713472.1">
    <property type="nucleotide sequence ID" value="NZ_JAPDNT010000005.1"/>
</dbReference>
<evidence type="ECO:0000256" key="1">
    <source>
        <dbReference type="ARBA" id="ARBA00004167"/>
    </source>
</evidence>
<dbReference type="GO" id="GO:0006508">
    <property type="term" value="P:proteolysis"/>
    <property type="evidence" value="ECO:0007669"/>
    <property type="project" value="UniProtKB-KW"/>
</dbReference>
<dbReference type="SUPFAM" id="SSF56519">
    <property type="entry name" value="Penicillin binding protein dimerisation domain"/>
    <property type="match status" value="1"/>
</dbReference>
<evidence type="ECO:0000259" key="14">
    <source>
        <dbReference type="Pfam" id="PF00905"/>
    </source>
</evidence>
<name>A0AA41YK87_9PROT</name>
<evidence type="ECO:0000256" key="8">
    <source>
        <dbReference type="ARBA" id="ARBA00022801"/>
    </source>
</evidence>
<dbReference type="InterPro" id="IPR001460">
    <property type="entry name" value="PCN-bd_Tpept"/>
</dbReference>
<reference evidence="16" key="1">
    <citation type="submission" date="2022-09" db="EMBL/GenBank/DDBJ databases">
        <title>Rhodovastum sp. nov. RN2-1 isolated from soil in Seongnam, South Korea.</title>
        <authorList>
            <person name="Le N.T."/>
        </authorList>
    </citation>
    <scope>NUCLEOTIDE SEQUENCE</scope>
    <source>
        <strain evidence="16">RN2-1</strain>
    </source>
</reference>
<keyword evidence="11" id="KW-1133">Transmembrane helix</keyword>
<dbReference type="Pfam" id="PF00905">
    <property type="entry name" value="Transpeptidase"/>
    <property type="match status" value="1"/>
</dbReference>
<gene>
    <name evidence="16" type="primary">mrdA</name>
    <name evidence="16" type="ORF">OL599_09500</name>
</gene>
<accession>A0AA41YK87</accession>
<dbReference type="Gene3D" id="3.90.1310.10">
    <property type="entry name" value="Penicillin-binding protein 2a (Domain 2)"/>
    <property type="match status" value="1"/>
</dbReference>
<dbReference type="NCBIfam" id="TIGR03423">
    <property type="entry name" value="pbp2_mrdA"/>
    <property type="match status" value="1"/>
</dbReference>